<protein>
    <recommendedName>
        <fullName evidence="2">Lipid/polyisoprenoid-binding YceI-like domain-containing protein</fullName>
    </recommendedName>
</protein>
<evidence type="ECO:0000313" key="3">
    <source>
        <dbReference type="EMBL" id="PZA14597.1"/>
    </source>
</evidence>
<dbReference type="InterPro" id="IPR036761">
    <property type="entry name" value="TTHA0802/YceI-like_sf"/>
</dbReference>
<organism evidence="3 4">
    <name type="scientific">Parazoarcus communis SWub3 = DSM 12120</name>
    <dbReference type="NCBI Taxonomy" id="1121029"/>
    <lineage>
        <taxon>Bacteria</taxon>
        <taxon>Pseudomonadati</taxon>
        <taxon>Pseudomonadota</taxon>
        <taxon>Betaproteobacteria</taxon>
        <taxon>Rhodocyclales</taxon>
        <taxon>Zoogloeaceae</taxon>
        <taxon>Parazoarcus</taxon>
    </lineage>
</organism>
<keyword evidence="4" id="KW-1185">Reference proteome</keyword>
<feature type="domain" description="Lipid/polyisoprenoid-binding YceI-like" evidence="2">
    <location>
        <begin position="33"/>
        <end position="200"/>
    </location>
</feature>
<dbReference type="PANTHER" id="PTHR34406:SF1">
    <property type="entry name" value="PROTEIN YCEI"/>
    <property type="match status" value="1"/>
</dbReference>
<dbReference type="SMART" id="SM00867">
    <property type="entry name" value="YceI"/>
    <property type="match status" value="1"/>
</dbReference>
<dbReference type="RefSeq" id="WP_110529482.1">
    <property type="nucleotide sequence ID" value="NZ_QKOE01000026.1"/>
</dbReference>
<dbReference type="PANTHER" id="PTHR34406">
    <property type="entry name" value="PROTEIN YCEI"/>
    <property type="match status" value="1"/>
</dbReference>
<dbReference type="SUPFAM" id="SSF101874">
    <property type="entry name" value="YceI-like"/>
    <property type="match status" value="1"/>
</dbReference>
<dbReference type="EMBL" id="QKOE01000026">
    <property type="protein sequence ID" value="PZA14597.1"/>
    <property type="molecule type" value="Genomic_DNA"/>
</dbReference>
<feature type="signal peptide" evidence="1">
    <location>
        <begin position="1"/>
        <end position="29"/>
    </location>
</feature>
<evidence type="ECO:0000259" key="2">
    <source>
        <dbReference type="SMART" id="SM00867"/>
    </source>
</evidence>
<dbReference type="OrthoDB" id="9811006at2"/>
<dbReference type="AlphaFoldDB" id="A0A323UQI7"/>
<evidence type="ECO:0000313" key="4">
    <source>
        <dbReference type="Proteomes" id="UP000248259"/>
    </source>
</evidence>
<sequence length="203" mass="22888">MNTLPLPRVRQTLLLGALLASLGAISAQAAPASYRIDPEHLSIAFQVRHVGYADVIGLFLKAEGEFLYDEHTRELSTGRFVVEADSVFTNHDRRDRHLRDRDFLQTSRHPRIVFEATRYLPGDNGKGRLEGNLTLLGQTHPVVLETTLNKSAAYPFGHRKPTLGISARTTLLRSQWGMNYALKDDMVGDAVEMRFEFEAIRQD</sequence>
<dbReference type="Proteomes" id="UP000248259">
    <property type="component" value="Unassembled WGS sequence"/>
</dbReference>
<comment type="caution">
    <text evidence="3">The sequence shown here is derived from an EMBL/GenBank/DDBJ whole genome shotgun (WGS) entry which is preliminary data.</text>
</comment>
<dbReference type="Gene3D" id="2.40.128.110">
    <property type="entry name" value="Lipid/polyisoprenoid-binding, YceI-like"/>
    <property type="match status" value="1"/>
</dbReference>
<keyword evidence="1" id="KW-0732">Signal</keyword>
<name>A0A323UQI7_9RHOO</name>
<gene>
    <name evidence="3" type="ORF">DNK49_20980</name>
</gene>
<dbReference type="Pfam" id="PF04264">
    <property type="entry name" value="YceI"/>
    <property type="match status" value="1"/>
</dbReference>
<evidence type="ECO:0000256" key="1">
    <source>
        <dbReference type="SAM" id="SignalP"/>
    </source>
</evidence>
<proteinExistence type="predicted"/>
<accession>A0A323UQI7</accession>
<dbReference type="InterPro" id="IPR007372">
    <property type="entry name" value="Lipid/polyisoprenoid-bd_YceI"/>
</dbReference>
<reference evidence="3 4" key="1">
    <citation type="submission" date="2018-06" db="EMBL/GenBank/DDBJ databases">
        <title>Azoarcus communis strain SWub3 genome.</title>
        <authorList>
            <person name="Zorraquino Salvo V."/>
            <person name="Toubiana D."/>
            <person name="Blumwald E."/>
        </authorList>
    </citation>
    <scope>NUCLEOTIDE SEQUENCE [LARGE SCALE GENOMIC DNA]</scope>
    <source>
        <strain evidence="3 4">SWub3</strain>
    </source>
</reference>
<feature type="chain" id="PRO_5016244993" description="Lipid/polyisoprenoid-binding YceI-like domain-containing protein" evidence="1">
    <location>
        <begin position="30"/>
        <end position="203"/>
    </location>
</feature>